<dbReference type="InterPro" id="IPR036188">
    <property type="entry name" value="FAD/NAD-bd_sf"/>
</dbReference>
<dbReference type="PANTHER" id="PTHR10668">
    <property type="entry name" value="PHYTOENE DEHYDROGENASE"/>
    <property type="match status" value="1"/>
</dbReference>
<sequence length="510" mass="52605">MTTAAVIGSGPNGLAAAITLAAAGVSVTVYEAADRVGGGARSAELTLPGLIHDECSSHHPFGLAAEFSRTFDLAAHGLEWAFTEVEFSHPLDGGRGAAALRSVVETSRTLGSDARTYRRFFSPVASRMPTVADEVLQSLIHIPRHPFHLATLGMRASLPAAAIARLFRTEEAKALWSGVAAHTFGPFDMPLSAAIGTSLASAAHYFGWPVAVGGSGAITEAMASLLDHLGGRIETGRRIHDVRDLGSPNVLMLDTGPAEVKRIAGTKLGGWARTTLGRWRNGPAAFKVALAVEGGIPWSHEASRRSGTVHLGGTYAEVAAAEKDVAKGRMPERPYALLAQQHLADPGRGRGSIVPIDVYAHVPQGFDGDATEAILAQIERFAPGTRDQILGVTPRGTSQIEALNANFVGGDILTGRKDPLQLVFGPSPGFDPYRLSARRDDGGIYLCSAAVPPGPGAHGMCGFLAARRAIADLGGNAALADSVGAGTGAGARGGASAPAAPPASSNALSE</sequence>
<dbReference type="Pfam" id="PF13450">
    <property type="entry name" value="NAD_binding_8"/>
    <property type="match status" value="1"/>
</dbReference>
<protein>
    <submittedName>
        <fullName evidence="2">Phytoene dehydrogenase-like protein</fullName>
    </submittedName>
</protein>
<dbReference type="Proteomes" id="UP001565435">
    <property type="component" value="Unassembled WGS sequence"/>
</dbReference>
<proteinExistence type="predicted"/>
<organism evidence="2 3">
    <name type="scientific">Brevibacterium epidermidis</name>
    <dbReference type="NCBI Taxonomy" id="1698"/>
    <lineage>
        <taxon>Bacteria</taxon>
        <taxon>Bacillati</taxon>
        <taxon>Actinomycetota</taxon>
        <taxon>Actinomycetes</taxon>
        <taxon>Micrococcales</taxon>
        <taxon>Brevibacteriaceae</taxon>
        <taxon>Brevibacterium</taxon>
    </lineage>
</organism>
<accession>A0ABV4EK90</accession>
<comment type="caution">
    <text evidence="2">The sequence shown here is derived from an EMBL/GenBank/DDBJ whole genome shotgun (WGS) entry which is preliminary data.</text>
</comment>
<dbReference type="RefSeq" id="WP_370036051.1">
    <property type="nucleotide sequence ID" value="NZ_JBGBYS010000008.1"/>
</dbReference>
<evidence type="ECO:0000313" key="3">
    <source>
        <dbReference type="Proteomes" id="UP001565435"/>
    </source>
</evidence>
<keyword evidence="3" id="KW-1185">Reference proteome</keyword>
<feature type="region of interest" description="Disordered" evidence="1">
    <location>
        <begin position="487"/>
        <end position="510"/>
    </location>
</feature>
<dbReference type="EMBL" id="JBGBYS010000008">
    <property type="protein sequence ID" value="MEY9258702.1"/>
    <property type="molecule type" value="Genomic_DNA"/>
</dbReference>
<feature type="compositionally biased region" description="Low complexity" evidence="1">
    <location>
        <begin position="494"/>
        <end position="510"/>
    </location>
</feature>
<dbReference type="Gene3D" id="3.50.50.60">
    <property type="entry name" value="FAD/NAD(P)-binding domain"/>
    <property type="match status" value="1"/>
</dbReference>
<gene>
    <name evidence="2" type="ORF">ABH903_001724</name>
</gene>
<name>A0ABV4EK90_BREEP</name>
<dbReference type="SUPFAM" id="SSF51905">
    <property type="entry name" value="FAD/NAD(P)-binding domain"/>
    <property type="match status" value="1"/>
</dbReference>
<dbReference type="PRINTS" id="PR00411">
    <property type="entry name" value="PNDRDTASEI"/>
</dbReference>
<evidence type="ECO:0000256" key="1">
    <source>
        <dbReference type="SAM" id="MobiDB-lite"/>
    </source>
</evidence>
<reference evidence="2 3" key="1">
    <citation type="submission" date="2024-07" db="EMBL/GenBank/DDBJ databases">
        <title>Mealworm larvae gut microbial communities from Newark, Delaware, USA.</title>
        <authorList>
            <person name="Blenner M."/>
        </authorList>
    </citation>
    <scope>NUCLEOTIDE SEQUENCE [LARGE SCALE GENOMIC DNA]</scope>
    <source>
        <strain evidence="2 3">UD i117</strain>
    </source>
</reference>
<dbReference type="PANTHER" id="PTHR10668:SF105">
    <property type="entry name" value="DEHYDROGENASE-RELATED"/>
    <property type="match status" value="1"/>
</dbReference>
<evidence type="ECO:0000313" key="2">
    <source>
        <dbReference type="EMBL" id="MEY9258702.1"/>
    </source>
</evidence>